<dbReference type="Pfam" id="PF00550">
    <property type="entry name" value="PP-binding"/>
    <property type="match status" value="3"/>
</dbReference>
<dbReference type="InterPro" id="IPR006162">
    <property type="entry name" value="Ppantetheine_attach_site"/>
</dbReference>
<keyword evidence="3" id="KW-0597">Phosphoprotein</keyword>
<dbReference type="SUPFAM" id="SSF47336">
    <property type="entry name" value="ACP-like"/>
    <property type="match status" value="3"/>
</dbReference>
<feature type="domain" description="Carrier" evidence="4">
    <location>
        <begin position="2529"/>
        <end position="2603"/>
    </location>
</feature>
<dbReference type="NCBIfam" id="TIGR01733">
    <property type="entry name" value="AA-adenyl-dom"/>
    <property type="match status" value="3"/>
</dbReference>
<keyword evidence="2" id="KW-0596">Phosphopantetheine</keyword>
<gene>
    <name evidence="5" type="ORF">QL104_21280</name>
</gene>
<dbReference type="NCBIfam" id="NF004282">
    <property type="entry name" value="PRK05691.1"/>
    <property type="match status" value="4"/>
</dbReference>
<dbReference type="InterPro" id="IPR025110">
    <property type="entry name" value="AMP-bd_C"/>
</dbReference>
<dbReference type="InterPro" id="IPR001031">
    <property type="entry name" value="Thioesterase"/>
</dbReference>
<feature type="domain" description="Carrier" evidence="4">
    <location>
        <begin position="4048"/>
        <end position="4123"/>
    </location>
</feature>
<dbReference type="InterPro" id="IPR029058">
    <property type="entry name" value="AB_hydrolase_fold"/>
</dbReference>
<dbReference type="EMBL" id="CP133164">
    <property type="protein sequence ID" value="WMN15880.1"/>
    <property type="molecule type" value="Genomic_DNA"/>
</dbReference>
<dbReference type="CDD" id="cd19531">
    <property type="entry name" value="LCL_NRPS-like"/>
    <property type="match status" value="1"/>
</dbReference>
<dbReference type="InterPro" id="IPR036736">
    <property type="entry name" value="ACP-like_sf"/>
</dbReference>
<evidence type="ECO:0000313" key="5">
    <source>
        <dbReference type="EMBL" id="WMN15880.1"/>
    </source>
</evidence>
<dbReference type="Pfam" id="PF00668">
    <property type="entry name" value="Condensation"/>
    <property type="match status" value="5"/>
</dbReference>
<dbReference type="PANTHER" id="PTHR45398">
    <property type="match status" value="1"/>
</dbReference>
<sequence length="4412" mass="486541">MQALIDSVGTLSAKERKALAILLKEKGINLFGIAPICSRGADEAPVLSYTQESQWFLWQLEPDSTAYHITTALRLTGQLDLEALHHAFDSLIARHETLRTTFSEEDGIAVQVVHPPAPLAIEIIELHAGGLSYEAQVHALTDSKSQPPFDLRNGPLLRARLLRVAADEHVLVLTQHHIVSDGWSMGVMVDELIQLYAGYRQGRTVSLPDLPIQYADYANWQRQWMDAGERERQLGYWLEQLAGEQPLLMLPLDHPRPAIQSYRGALLDIPLPEDLRVALKQLAQREGATLFMLLLASFQVLLHRYSGQADIRVGVPTANRNRVETERLIGFFVNTQVLKAEIDGQLGFRDFLQQVKQTALMAQSHQDLPFEQLVEALRPERSLSHSPLFQAMFNHQTAVKKGGQSQRLDDLSIETLSWQGRAAQFDLTLDTFEAEDGLWASLTYATDLFEASTIERLAQSWLQLLQGIVQQPQQRLGDLPLLGAAEQNRLLHEWAPASVVFPSEHCVHQLVEAQALKTPEAEALLFAGHSLDYQTINARANRLAHKLIELGVGPEVRVGVALQRTPEMVVALLAVLKAGGAYVPLDPDYPQDRLAHMLRDSQAQILLTESALLSLLPAVESLQTLQVDAQPGWLDGYSIDNPAPRGTPDNLAYVIYTSGSTGLPKGVAIAHRNVLALIDWSQRVYSSEDLQGVLASTSICFDLSVWELFVTLSSGGSIVLARNALELAELVDRDRVRLINTVPSAIAALQRSGQIPPSVRIINLAGEPLKQALVDSLYQQPGLVHVYDLYGPSEDTTYSTYTRREAGGQANIGRAISNTQSYILSPDLQPVPVGSAGELYLAGAGVTRGYLARPGLTAEKFVPNPFSSDGGRVYRTGDLTRYRADGVIEYIGRIDHQVKIRGFRIELGEIEARLVQQAAVREAFVLAHDGENGQQLVAYIVPSDAAMAVAGEAQAALRESIKTALKEHVPDYMVPAYLLFLEALPLTPNGKLDRKALPKVDAQQMQQIYVAPQSELEQQIAAIWADVLKLEQVGATDNFFELGGDSIISIQVVSRARQAGIRFTPRDLFQYQTVQGLAAVAEQGEGGVQIDQGPVRGATALLPVQQWFFEQPMSERHHWNQSVLLKPAQPLCAEVVEGALQALRVQHDALRLQFRQEADGWSARFADASQRPELLWQVAVDSAQAMEQSAIEAQRSLNLQDGPLLRAVLFSLADGSQRLLLVIHHLVVDGVSWRILLEDLQLAHTQLSAGQTLALPAKTSSTQAWTEQMQAYAQGAALQEELKYWQAQLQGVESNLPQDRPVTELQNQHASNLSSRLDKAHTQRLLQDAPAAYRTQINDLLLTALARVITRWTGEASALVQLEGHGREDLFDSIDLTRTVGWFTSMFPVKLTPQASLADSIKFIKEQLRAVPNKGIGFGALRYLGDAQAQQTLAALAVPRITFNYLGQFDGSFDEQDSLFKPSGEAKGDDQSPLAPLSNWLSLDGQVYGGELSLNWTFSQQMFDTATVQRLADDYAEELKALVAHCCAPQQAGATPSDFPLAGLNQQQLDRLPVAMASVEDLYPLSPMQQGMLFHTLYEQAAGDYINQLRVDVDGLDPLRFQQAWQAAIDRHDILRTGFIWQGEVSTPLQVVHKHIALDCTLHDWRGQPQQQEALDTLATAERQRGFELDAVPLLRLTLVRIDEQRYHLIYTNHHILMDGWSNSQLLGEVLQRYAGQLPSHAPGRYRDYIAWLQRQDAQACENFWKEQLQTLDEPTRLTQALSRVADIPAGTGHGKHHRELDLAQTARLGEFARQQKVTVNTLVQAAWLLLLQRCTGQESVVFGATVAGRPAELKGIEQQVGLFINTLPVVATPRPDMTVSQWLQAVQSRNLALRDYEYTPLYEVQRWAGLGGDALFDNILVFENYPVSEALEKGAPAQLRFGAVGNHEQTNYPLTVAVNLGASLSFEFIYARESFSEPSMVQLGGHLQGLLLSLMEHAQTGLGELPLLTRDEQRRIRQAWDHTDVVYPTHRFVHQLFADQAAKAPDAPAVFFAEQRLSYRELDTQANQLAHKLIELGVGPEVRVAIAMPRCAEIMVAFLAVLKAGGVYVPLDIEYPQDRLRYMMQDSGAWLLLTQDHLLERLPIPDGLPTLSVEGAADFAAYPVTSPEVTLAEESLAYVIYTSGSTGLPKGVAVSHGPLAMHSLATGERYEMSPADCELHFMSFAFDGSHEGWMHPLIYGASVLIRDDSVWSPEFTYEQMHRYGVTVGVFPPVYLQQLAVHAERDGNPPAVRVYCFGGDAVPQASYDLAWRVLRPKYIFNGYGPTETVVTPLIWKAKAGDPCDAAYAPIGNIVGNRSAYVADANLNLLPVGVAGELYLGGLGVARGYLDRPGLTAERFIPDPYSTSGARLYRSGDLTRYRTDGLVEYVGRVDHQVKVRGFRIELGEIEARLLEQDPVLEVAVIAQPGPSGQQLVGYIVPVDAEVALSNERQAQLRESIKARLRESLPDYMVPTYLLFLEALPLTPNGKLDRKSLPKVDAQLMQQTYVAPQNELEQQIAAIWADVLKLEQVGVTDNFFELGGDSIISIQVVSRARQAGIRFTPKDLFQHQTVQGLATVAEQGEGDLQIDQGPVRGQMPLLPIQQWFFDTPVPERHHWNQSVLLKPLQALQAQTLESALQALTVQHDALRLRFTEHQGTWSAAFADADEPVQLLWQANVADAQALQQFAEQAQSSLNLQEGPLLRAVLFTLADQSQRLLLIVHHLVVDGVSWRILLEDLQALLGGQVLPAKSSSTQAWAGQLQAYASSAALQQELGYWQAQLQGVESNLPCDHGHDGLQNQHATSVETRLNKGDTQRLLQDAPAAYRTQINDLLLTALARVITRWTGQDSALVQLEGHGREELFDSIDLSRTVGWFTSVFPVKLTPQPALADSIKFIKEQLRAVPNKGLGFGVLRYLGDEAAQQTLAALAVPRITFNYLGQFDGSFDDQQAWFAPANESKGDDQSLLAPLGNWLTLNGQVYGGELSLGWNFSRAMFDSATIQHLADDYTRELKALIEHCSQPEHCGATPSDFPLAGLSQRQLDRLPLALAKVEDLYPLSPMQQGMLFHTLYQEEGGDYINQLRVDVDGLDPQRFRQAWQATIERHDILRSGFLWQGELPAPIQVVYKQVSLECAEHDWRSTQQTPQALDALAAAERQRGFDLAAAPLLRLALVRTGEQRYHLIYTNHHILMDGWSNSQLLGEVLQRYAGQLPQHLTGRYRDYIAWLQRQDATLSEHFWKQQLQGLEEPTRLAQAIAGGACAPLEEGHGSHGCTLDEAQTRSLGEFARQQKVTVNTLVQAAWLLLLQRCTGQDTVVFGATVSGRPAELKGVEQQIGLFINTLPVVAAPRPQLSVSDWLQAVQERNLALRDFEHTPLYDVQRWAGLGGEALFDNILVFENYPVSEALEKGSPAQLQFGAVGNHEQTNYPLTLSVFVAERLSFDYSYSYQHFSGAVIRQLAEGLQHLLLAMIGSPGQCLGDLSLLSDGQRAAVEQESRRAAGQVGRDLNIHQLIEAQAARTPDAVALLCAGEQLSYDQFNQRANQLAHKLIEQGVGPDVRVGIAVERGLDMIVGLLAVLKAGGAYVPLDPEYPQERLHYMMQDSGIQLLLTQSPLLERLQDGLAVPYLCLDQAPVWLAGMAQGNPPERSSAQNLAYVMYTSGSTGRPKGVGITHNALSQHARATASHFNMKAADRGLQFSTFNFDAFVEQLYPALICGASVVIRGKALWDSETFYHELIEQGISIVDLSTAYWFMLGKDFAAKGPRDFGRLRQLNLGGEAMPAEGVAAWKQAGLDQVCLLNTYGPTEATVSATAHDCGAYLKGTEPLPAVIPLGKALPGRSIYLLDNSGNLPLNGVIGELMIGGDLLARGYHDRPGLTAERFIPDPFSSDGGRLYRTGDLARYDAEGVIDYAGRIDHQVKIRGFRIEMGEIEARLLELAQVREAIVLAQDGASGPQLVAYVVPAAQVAADTPEAQAQLREQLKGALKEVLPDYMLPAHLLFLEMLPLSPNGKLDRKALPKADASLLQHAYIAPQSELQQQVAALWSQVLGVDQVGLDDNFFELGGHSLDALRLIGAINQALAVQLSINALFTAPTVGQLAGLIAAGHPDSAQNVIALGGSGQPLFCFHPAGGSVYGYLPLAAQLRDRCAVYGVLHQAYLQADWSEVSWLAMIERYVASIRQVQPTGPYYLAGWSLGGSIAMDVASELEAAGETVRFLGLLDPTPPQGAGVDQIQTQEMPVTVTAESEWRAIIDKLCQQFPGSAEMIESRLRREAELDWQSIHGWVAGNIPLAPGELDRVAGLFKAEFDASLVSSVFNDLSSLSAAYVYRPLRVVPQLWWSRDYQDKQIVRMERAMGSEVLGREVLDSFRTLAGHEEMVADPRLLESFEKRLLSCLN</sequence>
<dbReference type="CDD" id="cd17649">
    <property type="entry name" value="A_NRPS_PvdJ-like"/>
    <property type="match status" value="2"/>
</dbReference>
<dbReference type="InterPro" id="IPR001242">
    <property type="entry name" value="Condensation_dom"/>
</dbReference>
<dbReference type="Gene3D" id="2.30.38.10">
    <property type="entry name" value="Luciferase, Domain 3"/>
    <property type="match status" value="3"/>
</dbReference>
<dbReference type="Gene3D" id="3.30.559.30">
    <property type="entry name" value="Nonribosomal peptide synthetase, condensation domain"/>
    <property type="match status" value="5"/>
</dbReference>
<dbReference type="NCBIfam" id="NF003417">
    <property type="entry name" value="PRK04813.1"/>
    <property type="match status" value="3"/>
</dbReference>
<keyword evidence="6" id="KW-1185">Reference proteome</keyword>
<dbReference type="Gene3D" id="3.40.50.1820">
    <property type="entry name" value="alpha/beta hydrolase"/>
    <property type="match status" value="1"/>
</dbReference>
<dbReference type="Pfam" id="PF00501">
    <property type="entry name" value="AMP-binding"/>
    <property type="match status" value="3"/>
</dbReference>
<dbReference type="RefSeq" id="WP_282877498.1">
    <property type="nucleotide sequence ID" value="NZ_CP133164.1"/>
</dbReference>
<evidence type="ECO:0000259" key="4">
    <source>
        <dbReference type="PROSITE" id="PS50075"/>
    </source>
</evidence>
<dbReference type="InterPro" id="IPR010071">
    <property type="entry name" value="AA_adenyl_dom"/>
</dbReference>
<dbReference type="Gene3D" id="3.40.50.980">
    <property type="match status" value="6"/>
</dbReference>
<evidence type="ECO:0000256" key="3">
    <source>
        <dbReference type="ARBA" id="ARBA00022553"/>
    </source>
</evidence>
<dbReference type="Gene3D" id="3.30.559.10">
    <property type="entry name" value="Chloramphenicol acetyltransferase-like domain"/>
    <property type="match status" value="5"/>
</dbReference>
<dbReference type="Gene3D" id="1.10.1200.10">
    <property type="entry name" value="ACP-like"/>
    <property type="match status" value="2"/>
</dbReference>
<evidence type="ECO:0000256" key="2">
    <source>
        <dbReference type="ARBA" id="ARBA00022450"/>
    </source>
</evidence>
<proteinExistence type="predicted"/>
<dbReference type="InterPro" id="IPR045851">
    <property type="entry name" value="AMP-bd_C_sf"/>
</dbReference>
<dbReference type="CDD" id="cd19534">
    <property type="entry name" value="E_NRPS"/>
    <property type="match status" value="2"/>
</dbReference>
<protein>
    <submittedName>
        <fullName evidence="5">Non-ribosomal peptide synthase/polyketide synthase</fullName>
    </submittedName>
</protein>
<dbReference type="PANTHER" id="PTHR45398:SF1">
    <property type="entry name" value="ENZYME, PUTATIVE (JCVI)-RELATED"/>
    <property type="match status" value="1"/>
</dbReference>
<dbReference type="Pfam" id="PF00975">
    <property type="entry name" value="Thioesterase"/>
    <property type="match status" value="1"/>
</dbReference>
<dbReference type="SUPFAM" id="SSF52777">
    <property type="entry name" value="CoA-dependent acyltransferases"/>
    <property type="match status" value="10"/>
</dbReference>
<evidence type="ECO:0000256" key="1">
    <source>
        <dbReference type="ARBA" id="ARBA00001957"/>
    </source>
</evidence>
<dbReference type="PROSITE" id="PS00455">
    <property type="entry name" value="AMP_BINDING"/>
    <property type="match status" value="3"/>
</dbReference>
<feature type="domain" description="Carrier" evidence="4">
    <location>
        <begin position="1011"/>
        <end position="1085"/>
    </location>
</feature>
<dbReference type="Pfam" id="PF13193">
    <property type="entry name" value="AMP-binding_C"/>
    <property type="match status" value="3"/>
</dbReference>
<comment type="cofactor">
    <cofactor evidence="1">
        <name>pantetheine 4'-phosphate</name>
        <dbReference type="ChEBI" id="CHEBI:47942"/>
    </cofactor>
</comment>
<dbReference type="InterPro" id="IPR023213">
    <property type="entry name" value="CAT-like_dom_sf"/>
</dbReference>
<dbReference type="SUPFAM" id="SSF53474">
    <property type="entry name" value="alpha/beta-Hydrolases"/>
    <property type="match status" value="1"/>
</dbReference>
<name>A0ABY9NC00_9PSED</name>
<dbReference type="InterPro" id="IPR020845">
    <property type="entry name" value="AMP-binding_CS"/>
</dbReference>
<dbReference type="Gene3D" id="3.30.300.30">
    <property type="match status" value="3"/>
</dbReference>
<dbReference type="InterPro" id="IPR010060">
    <property type="entry name" value="NRPS_synth"/>
</dbReference>
<dbReference type="InterPro" id="IPR009081">
    <property type="entry name" value="PP-bd_ACP"/>
</dbReference>
<dbReference type="CDD" id="cd19543">
    <property type="entry name" value="DCL_NRPS"/>
    <property type="match status" value="2"/>
</dbReference>
<dbReference type="SUPFAM" id="SSF56801">
    <property type="entry name" value="Acetyl-CoA synthetase-like"/>
    <property type="match status" value="3"/>
</dbReference>
<organism evidence="5 6">
    <name type="scientific">Pseudomonas piscis</name>
    <dbReference type="NCBI Taxonomy" id="2614538"/>
    <lineage>
        <taxon>Bacteria</taxon>
        <taxon>Pseudomonadati</taxon>
        <taxon>Pseudomonadota</taxon>
        <taxon>Gammaproteobacteria</taxon>
        <taxon>Pseudomonadales</taxon>
        <taxon>Pseudomonadaceae</taxon>
        <taxon>Pseudomonas</taxon>
    </lineage>
</organism>
<dbReference type="SMART" id="SM00823">
    <property type="entry name" value="PKS_PP"/>
    <property type="match status" value="3"/>
</dbReference>
<dbReference type="PROSITE" id="PS50075">
    <property type="entry name" value="CARRIER"/>
    <property type="match status" value="3"/>
</dbReference>
<dbReference type="NCBIfam" id="TIGR01720">
    <property type="entry name" value="NRPS-para261"/>
    <property type="match status" value="2"/>
</dbReference>
<evidence type="ECO:0000313" key="6">
    <source>
        <dbReference type="Proteomes" id="UP001237292"/>
    </source>
</evidence>
<dbReference type="Proteomes" id="UP001237292">
    <property type="component" value="Chromosome"/>
</dbReference>
<dbReference type="InterPro" id="IPR000873">
    <property type="entry name" value="AMP-dep_synth/lig_dom"/>
</dbReference>
<reference evidence="5 6" key="1">
    <citation type="journal article" date="2023" name="Access Microbiol">
        <title>The genome of a steinernematid-associated Pseudomonas piscis bacterium encodes the biosynthesis of insect toxins.</title>
        <authorList>
            <person name="Awori R.M."/>
            <person name="Hendre P."/>
            <person name="Amugune N.O."/>
        </authorList>
    </citation>
    <scope>NUCLEOTIDE SEQUENCE [LARGE SCALE GENOMIC DNA]</scope>
    <source>
        <strain evidence="5 6">75</strain>
    </source>
</reference>
<dbReference type="InterPro" id="IPR020806">
    <property type="entry name" value="PKS_PP-bd"/>
</dbReference>
<dbReference type="PROSITE" id="PS00012">
    <property type="entry name" value="PHOSPHOPANTETHEINE"/>
    <property type="match status" value="3"/>
</dbReference>
<accession>A0ABY9NC00</accession>